<comment type="caution">
    <text evidence="6">The sequence shown here is derived from an EMBL/GenBank/DDBJ whole genome shotgun (WGS) entry which is preliminary data.</text>
</comment>
<feature type="transmembrane region" description="Helical" evidence="5">
    <location>
        <begin position="387"/>
        <end position="405"/>
    </location>
</feature>
<evidence type="ECO:0000313" key="7">
    <source>
        <dbReference type="Proteomes" id="UP000181801"/>
    </source>
</evidence>
<feature type="transmembrane region" description="Helical" evidence="5">
    <location>
        <begin position="47"/>
        <end position="69"/>
    </location>
</feature>
<sequence>MAKPRIRSVKFNVLMNMILTSSSLLFPLITVPYVSRVLSTYGTGAVAFAQSVVTYFSLVALLGISSYGVKACAQVRDDAAELSQTVKELLIILTCSTTLVFAVYLLCIFLVPKMYVQKELFLLFGVALWLASFGVEWLYQALEQYEYITIRNVAIKLFCIVLMFVLIREQKDYVMYGAIVVLAGYGSNIFNIIRIRKMVDLRIHTRIDIFRHFKPMLMFFIATVTSGMYVQADLVMLGFLGTTNMVGIYQLVIKIKGTFLTAVNSVGNVMLPRLSYYHAQKAEKRMEVLVAKTLNFSFLVSTLIILLCILERDSIVWLLGGEDFMGAVTPLVAISPTIAISSLNSVLGNYMASNEKEKIWATINVVGLFVAIIANLCLIPHFGPTGAALSAVACELAVFIIRSIQNRDLLKRIIGKLEFIKVAVCGVITYLVCMFFLKLIGTMNVLFSLFVGSALLCSIFLVTLLISREYFVNQVLLKLLSSF</sequence>
<dbReference type="PANTHER" id="PTHR43424">
    <property type="entry name" value="LOCUS PUTATIVE PROTEIN 1-RELATED"/>
    <property type="match status" value="1"/>
</dbReference>
<feature type="transmembrane region" description="Helical" evidence="5">
    <location>
        <begin position="173"/>
        <end position="195"/>
    </location>
</feature>
<dbReference type="InterPro" id="IPR002797">
    <property type="entry name" value="Polysacc_synth"/>
</dbReference>
<keyword evidence="3 5" id="KW-1133">Transmembrane helix</keyword>
<dbReference type="AlphaFoldDB" id="A0A1S2W252"/>
<dbReference type="EMBL" id="MOAE01000013">
    <property type="protein sequence ID" value="OIN64939.1"/>
    <property type="molecule type" value="Genomic_DNA"/>
</dbReference>
<feature type="transmembrane region" description="Helical" evidence="5">
    <location>
        <begin position="216"/>
        <end position="240"/>
    </location>
</feature>
<dbReference type="GO" id="GO:0016020">
    <property type="term" value="C:membrane"/>
    <property type="evidence" value="ECO:0007669"/>
    <property type="project" value="UniProtKB-SubCell"/>
</dbReference>
<feature type="transmembrane region" description="Helical" evidence="5">
    <location>
        <begin position="246"/>
        <end position="267"/>
    </location>
</feature>
<protein>
    <submittedName>
        <fullName evidence="6">Polysaccharide biosynthesis protein</fullName>
    </submittedName>
</protein>
<keyword evidence="4 5" id="KW-0472">Membrane</keyword>
<name>A0A1S2W252_BIFLN</name>
<evidence type="ECO:0000256" key="3">
    <source>
        <dbReference type="ARBA" id="ARBA00022989"/>
    </source>
</evidence>
<dbReference type="Pfam" id="PF01943">
    <property type="entry name" value="Polysacc_synt"/>
    <property type="match status" value="1"/>
</dbReference>
<feature type="transmembrane region" description="Helical" evidence="5">
    <location>
        <begin position="89"/>
        <end position="114"/>
    </location>
</feature>
<feature type="transmembrane region" description="Helical" evidence="5">
    <location>
        <begin position="446"/>
        <end position="466"/>
    </location>
</feature>
<dbReference type="InterPro" id="IPR052556">
    <property type="entry name" value="PolySynth_Transporter"/>
</dbReference>
<evidence type="ECO:0000256" key="5">
    <source>
        <dbReference type="SAM" id="Phobius"/>
    </source>
</evidence>
<evidence type="ECO:0000256" key="4">
    <source>
        <dbReference type="ARBA" id="ARBA00023136"/>
    </source>
</evidence>
<feature type="transmembrane region" description="Helical" evidence="5">
    <location>
        <begin position="12"/>
        <end position="35"/>
    </location>
</feature>
<dbReference type="PANTHER" id="PTHR43424:SF1">
    <property type="entry name" value="LOCUS PUTATIVE PROTEIN 1-RELATED"/>
    <property type="match status" value="1"/>
</dbReference>
<evidence type="ECO:0000256" key="1">
    <source>
        <dbReference type="ARBA" id="ARBA00004141"/>
    </source>
</evidence>
<feature type="transmembrane region" description="Helical" evidence="5">
    <location>
        <begin position="120"/>
        <end position="139"/>
    </location>
</feature>
<dbReference type="CDD" id="cd13128">
    <property type="entry name" value="MATE_Wzx_like"/>
    <property type="match status" value="1"/>
</dbReference>
<reference evidence="6 7" key="1">
    <citation type="journal article" date="2016" name="BMC Microbiol.">
        <title>Fucosyllactose and L-fucose utilization of infant Bifidobacterium longum and Bifidobacterium kashiwanohense.</title>
        <authorList>
            <person name="Bunesova V."/>
            <person name="Lacroix C."/>
            <person name="Schwab C."/>
        </authorList>
    </citation>
    <scope>NUCLEOTIDE SEQUENCE [LARGE SCALE GENOMIC DNA]</scope>
    <source>
        <strain evidence="6 7">BSM11-5</strain>
    </source>
</reference>
<feature type="transmembrane region" description="Helical" evidence="5">
    <location>
        <begin position="359"/>
        <end position="381"/>
    </location>
</feature>
<accession>A0A1S2W252</accession>
<feature type="transmembrane region" description="Helical" evidence="5">
    <location>
        <begin position="417"/>
        <end position="440"/>
    </location>
</feature>
<evidence type="ECO:0000313" key="6">
    <source>
        <dbReference type="EMBL" id="OIN64939.1"/>
    </source>
</evidence>
<dbReference type="Proteomes" id="UP000181801">
    <property type="component" value="Unassembled WGS sequence"/>
</dbReference>
<organism evidence="6 7">
    <name type="scientific">Bifidobacterium longum subsp. suis</name>
    <dbReference type="NCBI Taxonomy" id="1695"/>
    <lineage>
        <taxon>Bacteria</taxon>
        <taxon>Bacillati</taxon>
        <taxon>Actinomycetota</taxon>
        <taxon>Actinomycetes</taxon>
        <taxon>Bifidobacteriales</taxon>
        <taxon>Bifidobacteriaceae</taxon>
        <taxon>Bifidobacterium</taxon>
    </lineage>
</organism>
<feature type="transmembrane region" description="Helical" evidence="5">
    <location>
        <begin position="288"/>
        <end position="312"/>
    </location>
</feature>
<feature type="transmembrane region" description="Helical" evidence="5">
    <location>
        <begin position="148"/>
        <end position="167"/>
    </location>
</feature>
<feature type="transmembrane region" description="Helical" evidence="5">
    <location>
        <begin position="324"/>
        <end position="347"/>
    </location>
</feature>
<keyword evidence="2 5" id="KW-0812">Transmembrane</keyword>
<evidence type="ECO:0000256" key="2">
    <source>
        <dbReference type="ARBA" id="ARBA00022692"/>
    </source>
</evidence>
<comment type="subcellular location">
    <subcellularLocation>
        <location evidence="1">Membrane</location>
        <topology evidence="1">Multi-pass membrane protein</topology>
    </subcellularLocation>
</comment>
<proteinExistence type="predicted"/>
<gene>
    <name evidence="6" type="ORF">BFS26_01645</name>
</gene>